<dbReference type="AlphaFoldDB" id="A0A9W9II50"/>
<keyword evidence="2" id="KW-1185">Reference proteome</keyword>
<comment type="caution">
    <text evidence="1">The sequence shown here is derived from an EMBL/GenBank/DDBJ whole genome shotgun (WGS) entry which is preliminary data.</text>
</comment>
<dbReference type="Proteomes" id="UP001146351">
    <property type="component" value="Unassembled WGS sequence"/>
</dbReference>
<evidence type="ECO:0000313" key="2">
    <source>
        <dbReference type="Proteomes" id="UP001146351"/>
    </source>
</evidence>
<evidence type="ECO:0000313" key="1">
    <source>
        <dbReference type="EMBL" id="KAJ5178985.1"/>
    </source>
</evidence>
<reference evidence="1" key="1">
    <citation type="submission" date="2022-11" db="EMBL/GenBank/DDBJ databases">
        <authorList>
            <person name="Petersen C."/>
        </authorList>
    </citation>
    <scope>NUCLEOTIDE SEQUENCE</scope>
    <source>
        <strain evidence="1">IBT 21917</strain>
    </source>
</reference>
<reference evidence="1" key="2">
    <citation type="journal article" date="2023" name="IMA Fungus">
        <title>Comparative genomic study of the Penicillium genus elucidates a diverse pangenome and 15 lateral gene transfer events.</title>
        <authorList>
            <person name="Petersen C."/>
            <person name="Sorensen T."/>
            <person name="Nielsen M.R."/>
            <person name="Sondergaard T.E."/>
            <person name="Sorensen J.L."/>
            <person name="Fitzpatrick D.A."/>
            <person name="Frisvad J.C."/>
            <person name="Nielsen K.L."/>
        </authorList>
    </citation>
    <scope>NUCLEOTIDE SEQUENCE</scope>
    <source>
        <strain evidence="1">IBT 21917</strain>
    </source>
</reference>
<sequence>MPVKIPYAYADLLVEEHGARSLSNTEFHDHQFDETSKAWEEMKRKMKHVLRRGLHQWVA</sequence>
<dbReference type="EMBL" id="JAPQKO010000002">
    <property type="protein sequence ID" value="KAJ5178985.1"/>
    <property type="molecule type" value="Genomic_DNA"/>
</dbReference>
<proteinExistence type="predicted"/>
<name>A0A9W9II50_9EURO</name>
<gene>
    <name evidence="1" type="ORF">N7492_002195</name>
</gene>
<protein>
    <submittedName>
        <fullName evidence="1">Uncharacterized protein</fullName>
    </submittedName>
</protein>
<accession>A0A9W9II50</accession>
<organism evidence="1 2">
    <name type="scientific">Penicillium capsulatum</name>
    <dbReference type="NCBI Taxonomy" id="69766"/>
    <lineage>
        <taxon>Eukaryota</taxon>
        <taxon>Fungi</taxon>
        <taxon>Dikarya</taxon>
        <taxon>Ascomycota</taxon>
        <taxon>Pezizomycotina</taxon>
        <taxon>Eurotiomycetes</taxon>
        <taxon>Eurotiomycetidae</taxon>
        <taxon>Eurotiales</taxon>
        <taxon>Aspergillaceae</taxon>
        <taxon>Penicillium</taxon>
    </lineage>
</organism>